<keyword evidence="6 13" id="KW-0812">Transmembrane</keyword>
<keyword evidence="12 13" id="KW-0998">Cell outer membrane</keyword>
<comment type="subcellular location">
    <subcellularLocation>
        <location evidence="1 13">Cell outer membrane</location>
        <topology evidence="1 13">Multi-pass membrane protein</topology>
    </subcellularLocation>
</comment>
<gene>
    <name evidence="17" type="ORF">J2045_003876</name>
</gene>
<protein>
    <submittedName>
        <fullName evidence="17">Hemoglobin/transferrin/lactoferrin receptor protein</fullName>
    </submittedName>
</protein>
<dbReference type="InterPro" id="IPR037066">
    <property type="entry name" value="Plug_dom_sf"/>
</dbReference>
<dbReference type="InterPro" id="IPR010949">
    <property type="entry name" value="TonB_Hb/transfer/lactofer_rcpt"/>
</dbReference>
<dbReference type="Gene3D" id="2.40.170.20">
    <property type="entry name" value="TonB-dependent receptor, beta-barrel domain"/>
    <property type="match status" value="1"/>
</dbReference>
<evidence type="ECO:0000256" key="4">
    <source>
        <dbReference type="ARBA" id="ARBA00022452"/>
    </source>
</evidence>
<dbReference type="PANTHER" id="PTHR30069">
    <property type="entry name" value="TONB-DEPENDENT OUTER MEMBRANE RECEPTOR"/>
    <property type="match status" value="1"/>
</dbReference>
<evidence type="ECO:0000313" key="17">
    <source>
        <dbReference type="EMBL" id="MDQ0422826.1"/>
    </source>
</evidence>
<accession>A0ABU0GDL7</accession>
<organism evidence="17 18">
    <name type="scientific">Peteryoungia aggregata LMG 23059</name>
    <dbReference type="NCBI Taxonomy" id="1368425"/>
    <lineage>
        <taxon>Bacteria</taxon>
        <taxon>Pseudomonadati</taxon>
        <taxon>Pseudomonadota</taxon>
        <taxon>Alphaproteobacteria</taxon>
        <taxon>Hyphomicrobiales</taxon>
        <taxon>Rhizobiaceae</taxon>
        <taxon>Peteryoungia</taxon>
    </lineage>
</organism>
<reference evidence="17 18" key="1">
    <citation type="submission" date="2023-07" db="EMBL/GenBank/DDBJ databases">
        <title>Genomic Encyclopedia of Type Strains, Phase IV (KMG-IV): sequencing the most valuable type-strain genomes for metagenomic binning, comparative biology and taxonomic classification.</title>
        <authorList>
            <person name="Goeker M."/>
        </authorList>
    </citation>
    <scope>NUCLEOTIDE SEQUENCE [LARGE SCALE GENOMIC DNA]</scope>
    <source>
        <strain evidence="17 18">DSM 1111</strain>
    </source>
</reference>
<evidence type="ECO:0000256" key="2">
    <source>
        <dbReference type="ARBA" id="ARBA00009810"/>
    </source>
</evidence>
<evidence type="ECO:0000256" key="8">
    <source>
        <dbReference type="ARBA" id="ARBA00023004"/>
    </source>
</evidence>
<evidence type="ECO:0000256" key="9">
    <source>
        <dbReference type="ARBA" id="ARBA00023077"/>
    </source>
</evidence>
<keyword evidence="8" id="KW-0408">Iron</keyword>
<dbReference type="PROSITE" id="PS52016">
    <property type="entry name" value="TONB_DEPENDENT_REC_3"/>
    <property type="match status" value="1"/>
</dbReference>
<dbReference type="InterPro" id="IPR000531">
    <property type="entry name" value="Beta-barrel_TonB"/>
</dbReference>
<dbReference type="SMART" id="SM00965">
    <property type="entry name" value="STN"/>
    <property type="match status" value="1"/>
</dbReference>
<dbReference type="Gene3D" id="3.55.50.30">
    <property type="match status" value="1"/>
</dbReference>
<dbReference type="EMBL" id="JAUSUW010000013">
    <property type="protein sequence ID" value="MDQ0422826.1"/>
    <property type="molecule type" value="Genomic_DNA"/>
</dbReference>
<dbReference type="SUPFAM" id="SSF56935">
    <property type="entry name" value="Porins"/>
    <property type="match status" value="1"/>
</dbReference>
<dbReference type="InterPro" id="IPR012910">
    <property type="entry name" value="Plug_dom"/>
</dbReference>
<dbReference type="PROSITE" id="PS01156">
    <property type="entry name" value="TONB_DEPENDENT_REC_2"/>
    <property type="match status" value="1"/>
</dbReference>
<evidence type="ECO:0000256" key="15">
    <source>
        <dbReference type="RuleBase" id="RU003357"/>
    </source>
</evidence>
<comment type="caution">
    <text evidence="17">The sequence shown here is derived from an EMBL/GenBank/DDBJ whole genome shotgun (WGS) entry which is preliminary data.</text>
</comment>
<evidence type="ECO:0000256" key="6">
    <source>
        <dbReference type="ARBA" id="ARBA00022692"/>
    </source>
</evidence>
<keyword evidence="5" id="KW-0406">Ion transport</keyword>
<sequence length="928" mass="99076">MSSVALGAVIWTGPGQAQTSPAAPAQQSPQADLREFDIAAQPLSRALAAFNRQSGIQVSQASGSAADVGVNAVKGRMTPETALATMLAGTGIPFRFTGNRAVVVGADQIGDDAAQAPDDGSTVLDTITVATGGANATTGSGYQGTPDWVYETPSSLSVVGREAIQAAGVRNTRDLFNRISGVYAGEGNGSFPTVSPNIRGLQDSGRVIVSIDGARQNAQRGAGFGGSNYISNSGQAFVDSAFIRAVEVEKNTRAASGSAGSLGGKVEFQTVGADDLIADGKQWGVETNTGTGTNNTFYQGSYLAATRLGETPFSLTGGFSSSNLGEYAVGKNGDQTTTEDLMKNMLGRSNWSSLAKLEGDFGDVETSLSWMHQDNSFVYGTSGGGSLNHENARNDSVTAKFTWDPESPLIDMKGLLWLNNSNMTEVREARTMDTLDTSDDIPETTIDMGTKSFGASLDNTSVLETVAGPLTLNYGAEAFRDIATSSASSTNITSNPNWESSYTAFSPPGRRDMASLFVNGTLEPVDWVSLTAGLRYDWSRLKGTARYQNRVISSVTTPGTYAQAVTTWAAYGQIYSVATYNLRTAICNTGIHPTTGTVYNADQKQRTCDALTATGEIVNGRWYSTGQAIIAPVTTPVTTYPEYEFEVDRIDSAWLPSATIEFKPVDWFRPYVSYSESYRPPTILEAFFTGGPPTDNVGVAYAPNEDLRSETATTYEIGTNVSLDDVLTGGDTLRLKASAFYREVEDYIVLGTIYTADVSSKTYQSFVNLDGTTRMKGVELEGNYDVGGFWLGGTASFLDTEWPSKTQVFSNGTTTTSGDIVATVGSVPPRLKLTVDGGMRFFDERLSLGARLNHVTANQSYLLDTDTGNLLKLTDVYTTVDLYGSFEVTETATLRFAVNNVTDRNYIPANSDYTAPGRTFTATLKMKF</sequence>
<evidence type="ECO:0000256" key="1">
    <source>
        <dbReference type="ARBA" id="ARBA00004571"/>
    </source>
</evidence>
<keyword evidence="11 17" id="KW-0675">Receptor</keyword>
<comment type="similarity">
    <text evidence="2 13 15">Belongs to the TonB-dependent receptor family.</text>
</comment>
<keyword evidence="9 15" id="KW-0798">TonB box</keyword>
<dbReference type="Gene3D" id="2.170.130.10">
    <property type="entry name" value="TonB-dependent receptor, plug domain"/>
    <property type="match status" value="1"/>
</dbReference>
<dbReference type="Pfam" id="PF00593">
    <property type="entry name" value="TonB_dep_Rec_b-barrel"/>
    <property type="match status" value="1"/>
</dbReference>
<dbReference type="InterPro" id="IPR011662">
    <property type="entry name" value="Secretin/TonB_short_N"/>
</dbReference>
<dbReference type="NCBIfam" id="TIGR01785">
    <property type="entry name" value="TonB-hemin"/>
    <property type="match status" value="1"/>
</dbReference>
<evidence type="ECO:0000259" key="16">
    <source>
        <dbReference type="SMART" id="SM00965"/>
    </source>
</evidence>
<dbReference type="InterPro" id="IPR011276">
    <property type="entry name" value="TonB_haem/Hb_rcpt"/>
</dbReference>
<evidence type="ECO:0000313" key="18">
    <source>
        <dbReference type="Proteomes" id="UP001238496"/>
    </source>
</evidence>
<evidence type="ECO:0000256" key="3">
    <source>
        <dbReference type="ARBA" id="ARBA00022448"/>
    </source>
</evidence>
<evidence type="ECO:0000256" key="7">
    <source>
        <dbReference type="ARBA" id="ARBA00022729"/>
    </source>
</evidence>
<keyword evidence="4 13" id="KW-1134">Transmembrane beta strand</keyword>
<evidence type="ECO:0000256" key="14">
    <source>
        <dbReference type="PROSITE-ProRule" id="PRU10144"/>
    </source>
</evidence>
<dbReference type="InterPro" id="IPR039426">
    <property type="entry name" value="TonB-dep_rcpt-like"/>
</dbReference>
<evidence type="ECO:0000256" key="12">
    <source>
        <dbReference type="ARBA" id="ARBA00023237"/>
    </source>
</evidence>
<evidence type="ECO:0000256" key="5">
    <source>
        <dbReference type="ARBA" id="ARBA00022496"/>
    </source>
</evidence>
<dbReference type="Proteomes" id="UP001238496">
    <property type="component" value="Unassembled WGS sequence"/>
</dbReference>
<feature type="short sequence motif" description="TonB C-terminal box" evidence="14">
    <location>
        <begin position="911"/>
        <end position="928"/>
    </location>
</feature>
<dbReference type="InterPro" id="IPR036942">
    <property type="entry name" value="Beta-barrel_TonB_sf"/>
</dbReference>
<keyword evidence="10 13" id="KW-0472">Membrane</keyword>
<feature type="domain" description="Secretin/TonB short N-terminal" evidence="16">
    <location>
        <begin position="56"/>
        <end position="107"/>
    </location>
</feature>
<keyword evidence="5" id="KW-0410">Iron transport</keyword>
<dbReference type="InterPro" id="IPR010917">
    <property type="entry name" value="TonB_rcpt_CS"/>
</dbReference>
<keyword evidence="3 13" id="KW-0813">Transport</keyword>
<keyword evidence="7" id="KW-0732">Signal</keyword>
<evidence type="ECO:0000256" key="13">
    <source>
        <dbReference type="PROSITE-ProRule" id="PRU01360"/>
    </source>
</evidence>
<evidence type="ECO:0000256" key="11">
    <source>
        <dbReference type="ARBA" id="ARBA00023170"/>
    </source>
</evidence>
<dbReference type="Pfam" id="PF07715">
    <property type="entry name" value="Plug"/>
    <property type="match status" value="1"/>
</dbReference>
<proteinExistence type="inferred from homology"/>
<dbReference type="NCBIfam" id="TIGR01786">
    <property type="entry name" value="TonB-hemlactrns"/>
    <property type="match status" value="1"/>
</dbReference>
<name>A0ABU0GDL7_9HYPH</name>
<evidence type="ECO:0000256" key="10">
    <source>
        <dbReference type="ARBA" id="ARBA00023136"/>
    </source>
</evidence>
<keyword evidence="18" id="KW-1185">Reference proteome</keyword>
<dbReference type="PANTHER" id="PTHR30069:SF41">
    <property type="entry name" value="HEME_HEMOPEXIN UTILIZATION PROTEIN C"/>
    <property type="match status" value="1"/>
</dbReference>